<comment type="domain">
    <text evidence="12">The histidine box domains are involved in binding the catalytic metal ions.</text>
</comment>
<evidence type="ECO:0000259" key="15">
    <source>
        <dbReference type="Pfam" id="PF00487"/>
    </source>
</evidence>
<protein>
    <recommendedName>
        <fullName evidence="15">Fatty acid desaturase domain-containing protein</fullName>
    </recommendedName>
</protein>
<keyword evidence="5" id="KW-0276">Fatty acid metabolism</keyword>
<evidence type="ECO:0000313" key="17">
    <source>
        <dbReference type="Proteomes" id="UP001142055"/>
    </source>
</evidence>
<keyword evidence="9" id="KW-0443">Lipid metabolism</keyword>
<reference evidence="16" key="1">
    <citation type="submission" date="2022-12" db="EMBL/GenBank/DDBJ databases">
        <title>Genome assemblies of Blomia tropicalis.</title>
        <authorList>
            <person name="Cui Y."/>
        </authorList>
    </citation>
    <scope>NUCLEOTIDE SEQUENCE</scope>
    <source>
        <tissue evidence="16">Adult mites</tissue>
    </source>
</reference>
<evidence type="ECO:0000256" key="10">
    <source>
        <dbReference type="ARBA" id="ARBA00023136"/>
    </source>
</evidence>
<keyword evidence="11 12" id="KW-0275">Fatty acid biosynthesis</keyword>
<dbReference type="Proteomes" id="UP001142055">
    <property type="component" value="Chromosome 2"/>
</dbReference>
<keyword evidence="7 12" id="KW-0560">Oxidoreductase</keyword>
<feature type="transmembrane region" description="Helical" evidence="14">
    <location>
        <begin position="229"/>
        <end position="248"/>
    </location>
</feature>
<dbReference type="Pfam" id="PF00487">
    <property type="entry name" value="FA_desaturase"/>
    <property type="match status" value="1"/>
</dbReference>
<gene>
    <name evidence="16" type="ORF">RDWZM_004972</name>
</gene>
<evidence type="ECO:0000256" key="7">
    <source>
        <dbReference type="ARBA" id="ARBA00023002"/>
    </source>
</evidence>
<evidence type="ECO:0000256" key="4">
    <source>
        <dbReference type="ARBA" id="ARBA00022692"/>
    </source>
</evidence>
<evidence type="ECO:0000256" key="6">
    <source>
        <dbReference type="ARBA" id="ARBA00022989"/>
    </source>
</evidence>
<evidence type="ECO:0000256" key="1">
    <source>
        <dbReference type="ARBA" id="ARBA00004141"/>
    </source>
</evidence>
<evidence type="ECO:0000256" key="5">
    <source>
        <dbReference type="ARBA" id="ARBA00022832"/>
    </source>
</evidence>
<evidence type="ECO:0000256" key="13">
    <source>
        <dbReference type="SAM" id="MobiDB-lite"/>
    </source>
</evidence>
<evidence type="ECO:0000256" key="12">
    <source>
        <dbReference type="RuleBase" id="RU000581"/>
    </source>
</evidence>
<keyword evidence="10 14" id="KW-0472">Membrane</keyword>
<evidence type="ECO:0000313" key="16">
    <source>
        <dbReference type="EMBL" id="KAJ6219160.1"/>
    </source>
</evidence>
<feature type="transmembrane region" description="Helical" evidence="14">
    <location>
        <begin position="111"/>
        <end position="131"/>
    </location>
</feature>
<feature type="region of interest" description="Disordered" evidence="13">
    <location>
        <begin position="1"/>
        <end position="43"/>
    </location>
</feature>
<organism evidence="16 17">
    <name type="scientific">Blomia tropicalis</name>
    <name type="common">Mite</name>
    <dbReference type="NCBI Taxonomy" id="40697"/>
    <lineage>
        <taxon>Eukaryota</taxon>
        <taxon>Metazoa</taxon>
        <taxon>Ecdysozoa</taxon>
        <taxon>Arthropoda</taxon>
        <taxon>Chelicerata</taxon>
        <taxon>Arachnida</taxon>
        <taxon>Acari</taxon>
        <taxon>Acariformes</taxon>
        <taxon>Sarcoptiformes</taxon>
        <taxon>Astigmata</taxon>
        <taxon>Glycyphagoidea</taxon>
        <taxon>Echimyopodidae</taxon>
        <taxon>Blomia</taxon>
    </lineage>
</organism>
<dbReference type="PANTHER" id="PTHR11351">
    <property type="entry name" value="ACYL-COA DESATURASE"/>
    <property type="match status" value="1"/>
</dbReference>
<keyword evidence="8" id="KW-0408">Iron</keyword>
<feature type="compositionally biased region" description="Basic and acidic residues" evidence="13">
    <location>
        <begin position="9"/>
        <end position="19"/>
    </location>
</feature>
<feature type="domain" description="Fatty acid desaturase" evidence="15">
    <location>
        <begin position="111"/>
        <end position="324"/>
    </location>
</feature>
<keyword evidence="6 14" id="KW-1133">Transmembrane helix</keyword>
<comment type="caution">
    <text evidence="16">The sequence shown here is derived from an EMBL/GenBank/DDBJ whole genome shotgun (WGS) entry which is preliminary data.</text>
</comment>
<evidence type="ECO:0000256" key="2">
    <source>
        <dbReference type="ARBA" id="ARBA00009295"/>
    </source>
</evidence>
<dbReference type="OMA" id="MDYANCE"/>
<comment type="cofactor">
    <cofactor evidence="12">
        <name>Fe(2+)</name>
        <dbReference type="ChEBI" id="CHEBI:29033"/>
    </cofactor>
</comment>
<dbReference type="GO" id="GO:0006636">
    <property type="term" value="P:unsaturated fatty acid biosynthetic process"/>
    <property type="evidence" value="ECO:0007669"/>
    <property type="project" value="TreeGrafter"/>
</dbReference>
<evidence type="ECO:0000256" key="11">
    <source>
        <dbReference type="ARBA" id="ARBA00023160"/>
    </source>
</evidence>
<proteinExistence type="inferred from homology"/>
<dbReference type="PANTHER" id="PTHR11351:SF31">
    <property type="entry name" value="DESATURASE 1, ISOFORM A-RELATED"/>
    <property type="match status" value="1"/>
</dbReference>
<dbReference type="GO" id="GO:0004768">
    <property type="term" value="F:stearoyl-CoA 9-desaturase activity"/>
    <property type="evidence" value="ECO:0007669"/>
    <property type="project" value="TreeGrafter"/>
</dbReference>
<feature type="compositionally biased region" description="Basic and acidic residues" evidence="13">
    <location>
        <begin position="31"/>
        <end position="43"/>
    </location>
</feature>
<feature type="transmembrane region" description="Helical" evidence="14">
    <location>
        <begin position="254"/>
        <end position="276"/>
    </location>
</feature>
<dbReference type="PRINTS" id="PR00075">
    <property type="entry name" value="FACDDSATRASE"/>
</dbReference>
<dbReference type="AlphaFoldDB" id="A0A9Q0RM60"/>
<keyword evidence="4 12" id="KW-0812">Transmembrane</keyword>
<dbReference type="EMBL" id="JAPWDV010000002">
    <property type="protein sequence ID" value="KAJ6219160.1"/>
    <property type="molecule type" value="Genomic_DNA"/>
</dbReference>
<evidence type="ECO:0000256" key="9">
    <source>
        <dbReference type="ARBA" id="ARBA00023098"/>
    </source>
</evidence>
<keyword evidence="3 12" id="KW-0444">Lipid biosynthesis</keyword>
<dbReference type="InterPro" id="IPR015876">
    <property type="entry name" value="Acyl-CoA_DS"/>
</dbReference>
<keyword evidence="17" id="KW-1185">Reference proteome</keyword>
<feature type="transmembrane region" description="Helical" evidence="14">
    <location>
        <begin position="86"/>
        <end position="105"/>
    </location>
</feature>
<feature type="transmembrane region" description="Helical" evidence="14">
    <location>
        <begin position="392"/>
        <end position="412"/>
    </location>
</feature>
<sequence>MGISDAQDVEVRVDEKNEYDPQPVDKLMNGTDEHGNDDADDKKCDNNNNNVNFISINIETNRNEQPKSKGFTIFGYRLSQIKWTNVIWLLFIHTLAVIGYIYLTLYPVKFWSVWWAILLALFGGFGVSVGAHRLWAHRSFKANWFLRFVLVFMETFSMNGGCYSYARDHRCHHKFVDTNGDPKNAKRGFFFAHIGWWMVKKHPDVLRMGAKLNHSDLNDEPLIVWQKRLYFPLFLLLSVVLATLVPYYGWDEDIWTAFFVAAVCRTVVVVHHLFTVNSIAHIWGLRPYNRHIGPTESKLTMYLSMGEGSHNYHHTFPMDYANCEKKWWEVFNPSTLFVDVCELLGFATDLKKPSPEVIKGIVGRKGEPSFYENKLLQERTMRHRIWKGMREWATGVAVAGWAIYPPMLFKIITNRPLIVF</sequence>
<dbReference type="CDD" id="cd03505">
    <property type="entry name" value="Delta9-FADS-like"/>
    <property type="match status" value="1"/>
</dbReference>
<evidence type="ECO:0000256" key="14">
    <source>
        <dbReference type="SAM" id="Phobius"/>
    </source>
</evidence>
<comment type="similarity">
    <text evidence="2 12">Belongs to the fatty acid desaturase type 1 family.</text>
</comment>
<comment type="subcellular location">
    <subcellularLocation>
        <location evidence="1">Membrane</location>
        <topology evidence="1">Multi-pass membrane protein</topology>
    </subcellularLocation>
</comment>
<evidence type="ECO:0000256" key="3">
    <source>
        <dbReference type="ARBA" id="ARBA00022516"/>
    </source>
</evidence>
<name>A0A9Q0RM60_BLOTA</name>
<dbReference type="GO" id="GO:0005789">
    <property type="term" value="C:endoplasmic reticulum membrane"/>
    <property type="evidence" value="ECO:0007669"/>
    <property type="project" value="TreeGrafter"/>
</dbReference>
<dbReference type="GO" id="GO:0005506">
    <property type="term" value="F:iron ion binding"/>
    <property type="evidence" value="ECO:0007669"/>
    <property type="project" value="TreeGrafter"/>
</dbReference>
<evidence type="ECO:0000256" key="8">
    <source>
        <dbReference type="ARBA" id="ARBA00023004"/>
    </source>
</evidence>
<dbReference type="InterPro" id="IPR005804">
    <property type="entry name" value="FA_desaturase_dom"/>
</dbReference>
<accession>A0A9Q0RM60</accession>